<dbReference type="EMBL" id="JBHSFE010000008">
    <property type="protein sequence ID" value="MFC4608115.1"/>
    <property type="molecule type" value="Genomic_DNA"/>
</dbReference>
<dbReference type="RefSeq" id="WP_381193341.1">
    <property type="nucleotide sequence ID" value="NZ_JBHSFE010000008.1"/>
</dbReference>
<feature type="domain" description="Amidohydrolase-related" evidence="2">
    <location>
        <begin position="4"/>
        <end position="242"/>
    </location>
</feature>
<evidence type="ECO:0000259" key="2">
    <source>
        <dbReference type="Pfam" id="PF04909"/>
    </source>
</evidence>
<name>A0ABV9G1X2_9ACTN</name>
<protein>
    <submittedName>
        <fullName evidence="3">Amidohydrolase family protein</fullName>
    </submittedName>
</protein>
<comment type="caution">
    <text evidence="3">The sequence shown here is derived from an EMBL/GenBank/DDBJ whole genome shotgun (WGS) entry which is preliminary data.</text>
</comment>
<reference evidence="4" key="1">
    <citation type="journal article" date="2019" name="Int. J. Syst. Evol. Microbiol.">
        <title>The Global Catalogue of Microorganisms (GCM) 10K type strain sequencing project: providing services to taxonomists for standard genome sequencing and annotation.</title>
        <authorList>
            <consortium name="The Broad Institute Genomics Platform"/>
            <consortium name="The Broad Institute Genome Sequencing Center for Infectious Disease"/>
            <person name="Wu L."/>
            <person name="Ma J."/>
        </authorList>
    </citation>
    <scope>NUCLEOTIDE SEQUENCE [LARGE SCALE GENOMIC DNA]</scope>
    <source>
        <strain evidence="4">CGMCC 4.7139</strain>
    </source>
</reference>
<proteinExistence type="predicted"/>
<organism evidence="3 4">
    <name type="scientific">Streptomyces maoxianensis</name>
    <dbReference type="NCBI Taxonomy" id="1459942"/>
    <lineage>
        <taxon>Bacteria</taxon>
        <taxon>Bacillati</taxon>
        <taxon>Actinomycetota</taxon>
        <taxon>Actinomycetes</taxon>
        <taxon>Kitasatosporales</taxon>
        <taxon>Streptomycetaceae</taxon>
        <taxon>Streptomyces</taxon>
    </lineage>
</organism>
<dbReference type="SUPFAM" id="SSF51556">
    <property type="entry name" value="Metallo-dependent hydrolases"/>
    <property type="match status" value="1"/>
</dbReference>
<evidence type="ECO:0000313" key="3">
    <source>
        <dbReference type="EMBL" id="MFC4608115.1"/>
    </source>
</evidence>
<dbReference type="InterPro" id="IPR006680">
    <property type="entry name" value="Amidohydro-rel"/>
</dbReference>
<keyword evidence="4" id="KW-1185">Reference proteome</keyword>
<dbReference type="InterPro" id="IPR032466">
    <property type="entry name" value="Metal_Hydrolase"/>
</dbReference>
<dbReference type="PANTHER" id="PTHR21240">
    <property type="entry name" value="2-AMINO-3-CARBOXYLMUCONATE-6-SEMIALDEHYDE DECARBOXYLASE"/>
    <property type="match status" value="1"/>
</dbReference>
<evidence type="ECO:0000256" key="1">
    <source>
        <dbReference type="ARBA" id="ARBA00023239"/>
    </source>
</evidence>
<dbReference type="Gene3D" id="3.20.20.140">
    <property type="entry name" value="Metal-dependent hydrolases"/>
    <property type="match status" value="1"/>
</dbReference>
<dbReference type="Proteomes" id="UP001595993">
    <property type="component" value="Unassembled WGS sequence"/>
</dbReference>
<dbReference type="Pfam" id="PF04909">
    <property type="entry name" value="Amidohydro_2"/>
    <property type="match status" value="1"/>
</dbReference>
<sequence>MPIIDVHAHVGPWPFHMDTGDAAFNISLMDKYGIDLQLVSAAEAVVYDAVAGNAALREVLAVHPRLLGYAVVNPNRIEESAEDLRRCLDTGRFVGAKIHTHYPGRLIGTREMAEAFDLLDEAGVPLLLHTWGPEVALLPELLESRPRLRIIMGHAGGDAWREAAHAAAACDRLYLEHCRTVTDAGRIDYARAAGVPVERLLFGTDATLIDPSVSLGVIRDAGFTSEELERVLWRNAVGLFGLEGVLSPTRFP</sequence>
<keyword evidence="1" id="KW-0456">Lyase</keyword>
<accession>A0ABV9G1X2</accession>
<evidence type="ECO:0000313" key="4">
    <source>
        <dbReference type="Proteomes" id="UP001595993"/>
    </source>
</evidence>
<dbReference type="InterPro" id="IPR032465">
    <property type="entry name" value="ACMSD"/>
</dbReference>
<gene>
    <name evidence="3" type="ORF">ACFO9E_09825</name>
</gene>
<dbReference type="PANTHER" id="PTHR21240:SF28">
    <property type="entry name" value="ISO-OROTATE DECARBOXYLASE (EUROFUNG)"/>
    <property type="match status" value="1"/>
</dbReference>